<evidence type="ECO:0000259" key="1">
    <source>
        <dbReference type="SMART" id="SM00471"/>
    </source>
</evidence>
<dbReference type="SMART" id="SM00471">
    <property type="entry name" value="HDc"/>
    <property type="match status" value="1"/>
</dbReference>
<name>A0A5B2VYK4_9BACT</name>
<dbReference type="GO" id="GO:0008893">
    <property type="term" value="F:guanosine-3',5'-bis(diphosphate) 3'-diphosphatase activity"/>
    <property type="evidence" value="ECO:0007669"/>
    <property type="project" value="TreeGrafter"/>
</dbReference>
<dbReference type="Gene3D" id="1.10.3210.10">
    <property type="entry name" value="Hypothetical protein af1432"/>
    <property type="match status" value="1"/>
</dbReference>
<keyword evidence="2" id="KW-0378">Hydrolase</keyword>
<dbReference type="Pfam" id="PF13328">
    <property type="entry name" value="HD_4"/>
    <property type="match status" value="1"/>
</dbReference>
<sequence length="182" mass="20833">METILEQIRDFADQAHGAQTRKYTPDRYIVHPVRVMQMCREYTSDVTMLAAALLHDVLEDTPVTAQALYQFLLTMMDETQAGRTLQLVLDLTDIYTKKNYPRWSRPQRKKQEAKRLATALPDAQTIKYADIMDNCAEIVIQDRDFAGTFLRECKLILDQMEEGNPVLRGKAIVLVNAALAQL</sequence>
<keyword evidence="3" id="KW-1185">Reference proteome</keyword>
<gene>
    <name evidence="2" type="ORF">F0L74_11380</name>
</gene>
<dbReference type="AlphaFoldDB" id="A0A5B2VYK4"/>
<accession>A0A5B2VYK4</accession>
<evidence type="ECO:0000313" key="3">
    <source>
        <dbReference type="Proteomes" id="UP000324611"/>
    </source>
</evidence>
<dbReference type="PANTHER" id="PTHR46246">
    <property type="entry name" value="GUANOSINE-3',5'-BIS(DIPHOSPHATE) 3'-PYROPHOSPHOHYDROLASE MESH1"/>
    <property type="match status" value="1"/>
</dbReference>
<organism evidence="2 3">
    <name type="scientific">Chitinophaga agrisoli</name>
    <dbReference type="NCBI Taxonomy" id="2607653"/>
    <lineage>
        <taxon>Bacteria</taxon>
        <taxon>Pseudomonadati</taxon>
        <taxon>Bacteroidota</taxon>
        <taxon>Chitinophagia</taxon>
        <taxon>Chitinophagales</taxon>
        <taxon>Chitinophagaceae</taxon>
        <taxon>Chitinophaga</taxon>
    </lineage>
</organism>
<evidence type="ECO:0000313" key="2">
    <source>
        <dbReference type="EMBL" id="KAA2243109.1"/>
    </source>
</evidence>
<dbReference type="InterPro" id="IPR003607">
    <property type="entry name" value="HD/PDEase_dom"/>
</dbReference>
<comment type="caution">
    <text evidence="2">The sequence shown here is derived from an EMBL/GenBank/DDBJ whole genome shotgun (WGS) entry which is preliminary data.</text>
</comment>
<reference evidence="2 3" key="1">
    <citation type="submission" date="2019-09" db="EMBL/GenBank/DDBJ databases">
        <title>Chitinophaga ginsengihumi sp. nov., isolated from soil of ginseng rhizosphere.</title>
        <authorList>
            <person name="Lee J."/>
        </authorList>
    </citation>
    <scope>NUCLEOTIDE SEQUENCE [LARGE SCALE GENOMIC DNA]</scope>
    <source>
        <strain evidence="2 3">BN140078</strain>
    </source>
</reference>
<feature type="domain" description="HD/PDEase" evidence="1">
    <location>
        <begin position="24"/>
        <end position="144"/>
    </location>
</feature>
<dbReference type="PANTHER" id="PTHR46246:SF1">
    <property type="entry name" value="GUANOSINE-3',5'-BIS(DIPHOSPHATE) 3'-PYROPHOSPHOHYDROLASE MESH1"/>
    <property type="match status" value="1"/>
</dbReference>
<reference evidence="2 3" key="2">
    <citation type="submission" date="2019-09" db="EMBL/GenBank/DDBJ databases">
        <authorList>
            <person name="Jin C."/>
        </authorList>
    </citation>
    <scope>NUCLEOTIDE SEQUENCE [LARGE SCALE GENOMIC DNA]</scope>
    <source>
        <strain evidence="2 3">BN140078</strain>
    </source>
</reference>
<protein>
    <submittedName>
        <fullName evidence="2">Bifunctional (P)ppGpp synthetase/guanosine-3',5'-bis(Diphosphate) 3'-pyrophosphohydrolase</fullName>
    </submittedName>
</protein>
<dbReference type="RefSeq" id="WP_149837984.1">
    <property type="nucleotide sequence ID" value="NZ_VUOC01000002.1"/>
</dbReference>
<dbReference type="Proteomes" id="UP000324611">
    <property type="component" value="Unassembled WGS sequence"/>
</dbReference>
<dbReference type="InterPro" id="IPR052194">
    <property type="entry name" value="MESH1"/>
</dbReference>
<proteinExistence type="predicted"/>
<dbReference type="CDD" id="cd00077">
    <property type="entry name" value="HDc"/>
    <property type="match status" value="1"/>
</dbReference>
<dbReference type="SUPFAM" id="SSF109604">
    <property type="entry name" value="HD-domain/PDEase-like"/>
    <property type="match status" value="1"/>
</dbReference>
<dbReference type="EMBL" id="VUOC01000002">
    <property type="protein sequence ID" value="KAA2243109.1"/>
    <property type="molecule type" value="Genomic_DNA"/>
</dbReference>